<dbReference type="InterPro" id="IPR002105">
    <property type="entry name" value="Dockerin_1_rpt"/>
</dbReference>
<evidence type="ECO:0000313" key="3">
    <source>
        <dbReference type="Proteomes" id="UP000324233"/>
    </source>
</evidence>
<sequence length="1037" mass="109962">MRRSRRAPAVRPSLESMEGRLLLSQTGVNLKQQTNYVNGPVWVDVRDSLRGWTKLDDSGYITSLTPRGYPLETSHTWTRMNGYPAGTYSVSYSGAATLTITGVSSATPFTLGADGLYHGSVTFNSAPVYIDIRASGLDPARPFGDLHIITPGYGTAPNQTQIYTDTFLQSIQPFSYLRFYEWDGYGGPNEVNWSDRFEPGDFQTFTMNGVPYEDMISLCNTAHKDMWINIPVRASDDYVKQLADLISSRLDPSLKVYVEYSNETWNTGFKAYPLVLAASKSNPLVTATGDIYRVAQQTAYMTKHDGDIFKQEFGAASSRVLPVLPGWAASSDYNNAMLSFLDANYGAASGSVYALAIAPYLDFKLPAKLTADQLISMMYTFLETKYASRISADSAVATAYGLPLISYEGGFGFYTSSTNAAVVNSTIVNDPRIAQVYKVMRDLWDERGGSQFTYYALNDSYWGLVTQLGNAGDYKWDAVMTSILPTGDANGDGVVDSKDLAIVQANMGRTGAWMSQGDSNGDGVVNSKDLALVQGILNGTVGGTFVSRDSATGGGWQTLYGGDGYMMAGVGSSLPSYAAVTVTGASTTVSASSTTDPRALSSPISVNGQATAASWRSSQPFTIDVNLTDGQAHSLTVYGLDWARAGVMERVDLVDAASGAVLDSQTLSQMSNGTYLTWTAKGHVQIRVTPLTGGAVISGLFFGGKTASATPFVGSDAAAQGNWQGTYGADGYSIPKGASAYPSYASVSTSGASLYSWSATTTDARALSVPGSASARLASCWYSPTSFTIDVNLTDGQAHKVSLYLLDWDSTSRSERIQLVDASTGAVLDTRSASSFNGGTYLTWNVSGHVKFVVSRTGGANAAVSGLFFGSPAPGATSFVGSSAAVQGNWQGTYGADGYSIPKGASAYPSYASVSTSGASLYSWSATTTDARALSVPGSASARLASCWYSPTSFTIDVNLTDGQAHKVSLYLLDWDSTSRSERIQLVDASTGAVLDTRSASSFNGGTYLTWNVSGHVKFVVSRTGGANAAVSGLFFD</sequence>
<dbReference type="PROSITE" id="PS00018">
    <property type="entry name" value="EF_HAND_1"/>
    <property type="match status" value="2"/>
</dbReference>
<protein>
    <recommendedName>
        <fullName evidence="1">Dockerin domain-containing protein</fullName>
    </recommendedName>
</protein>
<dbReference type="EMBL" id="CP042997">
    <property type="protein sequence ID" value="QEH32853.1"/>
    <property type="molecule type" value="Genomic_DNA"/>
</dbReference>
<dbReference type="RefSeq" id="WP_148592337.1">
    <property type="nucleotide sequence ID" value="NZ_CP042997.1"/>
</dbReference>
<dbReference type="InterPro" id="IPR018247">
    <property type="entry name" value="EF_Hand_1_Ca_BS"/>
</dbReference>
<reference evidence="2 3" key="1">
    <citation type="submission" date="2019-08" db="EMBL/GenBank/DDBJ databases">
        <title>Deep-cultivation of Planctomycetes and their phenomic and genomic characterization uncovers novel biology.</title>
        <authorList>
            <person name="Wiegand S."/>
            <person name="Jogler M."/>
            <person name="Boedeker C."/>
            <person name="Pinto D."/>
            <person name="Vollmers J."/>
            <person name="Rivas-Marin E."/>
            <person name="Kohn T."/>
            <person name="Peeters S.H."/>
            <person name="Heuer A."/>
            <person name="Rast P."/>
            <person name="Oberbeckmann S."/>
            <person name="Bunk B."/>
            <person name="Jeske O."/>
            <person name="Meyerdierks A."/>
            <person name="Storesund J.E."/>
            <person name="Kallscheuer N."/>
            <person name="Luecker S."/>
            <person name="Lage O.M."/>
            <person name="Pohl T."/>
            <person name="Merkel B.J."/>
            <person name="Hornburger P."/>
            <person name="Mueller R.-W."/>
            <person name="Bruemmer F."/>
            <person name="Labrenz M."/>
            <person name="Spormann A.M."/>
            <person name="Op den Camp H."/>
            <person name="Overmann J."/>
            <person name="Amann R."/>
            <person name="Jetten M.S.M."/>
            <person name="Mascher T."/>
            <person name="Medema M.H."/>
            <person name="Devos D.P."/>
            <person name="Kaster A.-K."/>
            <person name="Ovreas L."/>
            <person name="Rohde M."/>
            <person name="Galperin M.Y."/>
            <person name="Jogler C."/>
        </authorList>
    </citation>
    <scope>NUCLEOTIDE SEQUENCE [LARGE SCALE GENOMIC DNA]</scope>
    <source>
        <strain evidence="2 3">OJF2</strain>
    </source>
</reference>
<dbReference type="OrthoDB" id="7783360at2"/>
<dbReference type="PROSITE" id="PS51766">
    <property type="entry name" value="DOCKERIN"/>
    <property type="match status" value="1"/>
</dbReference>
<dbReference type="AlphaFoldDB" id="A0A5B9VWZ5"/>
<dbReference type="Gene3D" id="1.10.1330.10">
    <property type="entry name" value="Dockerin domain"/>
    <property type="match status" value="1"/>
</dbReference>
<dbReference type="Proteomes" id="UP000324233">
    <property type="component" value="Chromosome"/>
</dbReference>
<keyword evidence="3" id="KW-1185">Reference proteome</keyword>
<organism evidence="2 3">
    <name type="scientific">Aquisphaera giovannonii</name>
    <dbReference type="NCBI Taxonomy" id="406548"/>
    <lineage>
        <taxon>Bacteria</taxon>
        <taxon>Pseudomonadati</taxon>
        <taxon>Planctomycetota</taxon>
        <taxon>Planctomycetia</taxon>
        <taxon>Isosphaerales</taxon>
        <taxon>Isosphaeraceae</taxon>
        <taxon>Aquisphaera</taxon>
    </lineage>
</organism>
<dbReference type="GO" id="GO:0004553">
    <property type="term" value="F:hydrolase activity, hydrolyzing O-glycosyl compounds"/>
    <property type="evidence" value="ECO:0007669"/>
    <property type="project" value="InterPro"/>
</dbReference>
<feature type="domain" description="Dockerin" evidence="1">
    <location>
        <begin position="482"/>
        <end position="546"/>
    </location>
</feature>
<proteinExistence type="predicted"/>
<dbReference type="KEGG" id="agv:OJF2_13380"/>
<dbReference type="GO" id="GO:0000272">
    <property type="term" value="P:polysaccharide catabolic process"/>
    <property type="evidence" value="ECO:0007669"/>
    <property type="project" value="InterPro"/>
</dbReference>
<name>A0A5B9VWZ5_9BACT</name>
<evidence type="ECO:0000313" key="2">
    <source>
        <dbReference type="EMBL" id="QEH32853.1"/>
    </source>
</evidence>
<dbReference type="InterPro" id="IPR016134">
    <property type="entry name" value="Dockerin_dom"/>
</dbReference>
<dbReference type="SUPFAM" id="SSF63446">
    <property type="entry name" value="Type I dockerin domain"/>
    <property type="match status" value="1"/>
</dbReference>
<dbReference type="CDD" id="cd14256">
    <property type="entry name" value="Dockerin_I"/>
    <property type="match status" value="1"/>
</dbReference>
<dbReference type="Pfam" id="PF00404">
    <property type="entry name" value="Dockerin_1"/>
    <property type="match status" value="1"/>
</dbReference>
<gene>
    <name evidence="2" type="ORF">OJF2_13380</name>
</gene>
<accession>A0A5B9VWZ5</accession>
<dbReference type="InterPro" id="IPR036439">
    <property type="entry name" value="Dockerin_dom_sf"/>
</dbReference>
<evidence type="ECO:0000259" key="1">
    <source>
        <dbReference type="PROSITE" id="PS51766"/>
    </source>
</evidence>